<keyword evidence="6" id="KW-0282">Flagellum</keyword>
<dbReference type="PANTHER" id="PTHR34653:SF1">
    <property type="entry name" value="FLAGELLAR HOOK-BASAL BODY COMPLEX PROTEIN FLIE"/>
    <property type="match status" value="1"/>
</dbReference>
<comment type="caution">
    <text evidence="6">The sequence shown here is derived from an EMBL/GenBank/DDBJ whole genome shotgun (WGS) entry which is preliminary data.</text>
</comment>
<evidence type="ECO:0000256" key="4">
    <source>
        <dbReference type="HAMAP-Rule" id="MF_00724"/>
    </source>
</evidence>
<keyword evidence="6" id="KW-0966">Cell projection</keyword>
<accession>A0ABS4GKK2</accession>
<dbReference type="NCBIfam" id="TIGR00205">
    <property type="entry name" value="fliE"/>
    <property type="match status" value="1"/>
</dbReference>
<comment type="subcellular location">
    <subcellularLocation>
        <location evidence="1 4">Bacterial flagellum basal body</location>
    </subcellularLocation>
</comment>
<name>A0ABS4GKK2_9BACL</name>
<dbReference type="PRINTS" id="PR01006">
    <property type="entry name" value="FLGHOOKFLIE"/>
</dbReference>
<proteinExistence type="inferred from homology"/>
<dbReference type="Pfam" id="PF02049">
    <property type="entry name" value="FliE"/>
    <property type="match status" value="1"/>
</dbReference>
<evidence type="ECO:0000313" key="6">
    <source>
        <dbReference type="EMBL" id="MBP1930785.1"/>
    </source>
</evidence>
<dbReference type="Proteomes" id="UP001519343">
    <property type="component" value="Unassembled WGS sequence"/>
</dbReference>
<dbReference type="PANTHER" id="PTHR34653">
    <property type="match status" value="1"/>
</dbReference>
<sequence length="100" mass="11116">MNLNRIGLEFPITNSGSAIHKTPTPQTKESFSEVLSQYLNDANKQMLESENLTAKLATGEVNNLHEVTIAAQKASIALQLTVQVRDKALEAYQEIMRMQV</sequence>
<keyword evidence="7" id="KW-1185">Reference proteome</keyword>
<dbReference type="RefSeq" id="WP_209808854.1">
    <property type="nucleotide sequence ID" value="NZ_JAGGKT010000001.1"/>
</dbReference>
<organism evidence="6 7">
    <name type="scientific">Ammoniphilus resinae</name>
    <dbReference type="NCBI Taxonomy" id="861532"/>
    <lineage>
        <taxon>Bacteria</taxon>
        <taxon>Bacillati</taxon>
        <taxon>Bacillota</taxon>
        <taxon>Bacilli</taxon>
        <taxon>Bacillales</taxon>
        <taxon>Paenibacillaceae</taxon>
        <taxon>Aneurinibacillus group</taxon>
        <taxon>Ammoniphilus</taxon>
    </lineage>
</organism>
<dbReference type="HAMAP" id="MF_00724">
    <property type="entry name" value="FliE"/>
    <property type="match status" value="1"/>
</dbReference>
<protein>
    <recommendedName>
        <fullName evidence="4 5">Flagellar hook-basal body complex protein FliE</fullName>
    </recommendedName>
</protein>
<keyword evidence="3 4" id="KW-0975">Bacterial flagellum</keyword>
<evidence type="ECO:0000256" key="3">
    <source>
        <dbReference type="ARBA" id="ARBA00023143"/>
    </source>
</evidence>
<evidence type="ECO:0000256" key="5">
    <source>
        <dbReference type="NCBIfam" id="TIGR00205"/>
    </source>
</evidence>
<dbReference type="InterPro" id="IPR001624">
    <property type="entry name" value="FliE"/>
</dbReference>
<keyword evidence="6" id="KW-0969">Cilium</keyword>
<dbReference type="EMBL" id="JAGGKT010000001">
    <property type="protein sequence ID" value="MBP1930785.1"/>
    <property type="molecule type" value="Genomic_DNA"/>
</dbReference>
<comment type="similarity">
    <text evidence="2 4">Belongs to the FliE family.</text>
</comment>
<evidence type="ECO:0000313" key="7">
    <source>
        <dbReference type="Proteomes" id="UP001519343"/>
    </source>
</evidence>
<evidence type="ECO:0000256" key="2">
    <source>
        <dbReference type="ARBA" id="ARBA00009272"/>
    </source>
</evidence>
<evidence type="ECO:0000256" key="1">
    <source>
        <dbReference type="ARBA" id="ARBA00004117"/>
    </source>
</evidence>
<gene>
    <name evidence="4" type="primary">fliE</name>
    <name evidence="6" type="ORF">J2Z37_000772</name>
</gene>
<reference evidence="6 7" key="1">
    <citation type="submission" date="2021-03" db="EMBL/GenBank/DDBJ databases">
        <title>Genomic Encyclopedia of Type Strains, Phase IV (KMG-IV): sequencing the most valuable type-strain genomes for metagenomic binning, comparative biology and taxonomic classification.</title>
        <authorList>
            <person name="Goeker M."/>
        </authorList>
    </citation>
    <scope>NUCLEOTIDE SEQUENCE [LARGE SCALE GENOMIC DNA]</scope>
    <source>
        <strain evidence="6 7">DSM 24738</strain>
    </source>
</reference>